<name>A0A2U3KWX8_9BACT</name>
<evidence type="ECO:0000313" key="3">
    <source>
        <dbReference type="Proteomes" id="UP000238701"/>
    </source>
</evidence>
<sequence length="160" mass="17770">MHVGDQTESDGNGDGVRVDGSVRNAMDELHAFHQAGDHGLADPAEGQADHRDTELHTVDDFVEMLMEALHDAGADASGLDKLLDTRVADADQGEFGGGEERIGCHQEQDQQDPEQHKGDHGKVILTFTTGCQWLVARWPRVRRVTEINLTARYPFQRWMV</sequence>
<dbReference type="Proteomes" id="UP000238701">
    <property type="component" value="Unassembled WGS sequence"/>
</dbReference>
<accession>A0A2U3KWX8</accession>
<evidence type="ECO:0000256" key="1">
    <source>
        <dbReference type="SAM" id="MobiDB-lite"/>
    </source>
</evidence>
<feature type="compositionally biased region" description="Basic and acidic residues" evidence="1">
    <location>
        <begin position="98"/>
        <end position="118"/>
    </location>
</feature>
<protein>
    <submittedName>
        <fullName evidence="2">Uncharacterized protein</fullName>
    </submittedName>
</protein>
<proteinExistence type="predicted"/>
<evidence type="ECO:0000313" key="2">
    <source>
        <dbReference type="EMBL" id="SPF44107.1"/>
    </source>
</evidence>
<dbReference type="AlphaFoldDB" id="A0A2U3KWX8"/>
<feature type="region of interest" description="Disordered" evidence="1">
    <location>
        <begin position="90"/>
        <end position="118"/>
    </location>
</feature>
<dbReference type="EMBL" id="OMOD01000146">
    <property type="protein sequence ID" value="SPF44107.1"/>
    <property type="molecule type" value="Genomic_DNA"/>
</dbReference>
<reference evidence="3" key="1">
    <citation type="submission" date="2018-02" db="EMBL/GenBank/DDBJ databases">
        <authorList>
            <person name="Hausmann B."/>
        </authorList>
    </citation>
    <scope>NUCLEOTIDE SEQUENCE [LARGE SCALE GENOMIC DNA]</scope>
    <source>
        <strain evidence="3">Peat soil MAG SbA1</strain>
    </source>
</reference>
<organism evidence="2 3">
    <name type="scientific">Candidatus Sulfotelmatobacter kueseliae</name>
    <dbReference type="NCBI Taxonomy" id="2042962"/>
    <lineage>
        <taxon>Bacteria</taxon>
        <taxon>Pseudomonadati</taxon>
        <taxon>Acidobacteriota</taxon>
        <taxon>Terriglobia</taxon>
        <taxon>Terriglobales</taxon>
        <taxon>Candidatus Korobacteraceae</taxon>
        <taxon>Candidatus Sulfotelmatobacter</taxon>
    </lineage>
</organism>
<gene>
    <name evidence="2" type="ORF">SBA1_510044</name>
</gene>